<organism evidence="2 3">
    <name type="scientific">Chryseobacterium manosquense</name>
    <dbReference type="NCBI Taxonomy" id="2754694"/>
    <lineage>
        <taxon>Bacteria</taxon>
        <taxon>Pseudomonadati</taxon>
        <taxon>Bacteroidota</taxon>
        <taxon>Flavobacteriia</taxon>
        <taxon>Flavobacteriales</taxon>
        <taxon>Weeksellaceae</taxon>
        <taxon>Chryseobacterium group</taxon>
        <taxon>Chryseobacterium</taxon>
    </lineage>
</organism>
<gene>
    <name evidence="2" type="ORF">H0S70_06440</name>
</gene>
<evidence type="ECO:0000313" key="3">
    <source>
        <dbReference type="Proteomes" id="UP000516438"/>
    </source>
</evidence>
<evidence type="ECO:0008006" key="4">
    <source>
        <dbReference type="Google" id="ProtNLM"/>
    </source>
</evidence>
<dbReference type="KEGG" id="cmaq:H0S70_06440"/>
<keyword evidence="1" id="KW-0732">Signal</keyword>
<reference evidence="2 3" key="1">
    <citation type="submission" date="2020-07" db="EMBL/GenBank/DDBJ databases">
        <title>Complete genome and description of Chryseobacterium manosquense strain Marseille-Q2069 sp. nov.</title>
        <authorList>
            <person name="Boxberger M."/>
        </authorList>
    </citation>
    <scope>NUCLEOTIDE SEQUENCE [LARGE SCALE GENOMIC DNA]</scope>
    <source>
        <strain evidence="2 3">Marseille-Q2069</strain>
    </source>
</reference>
<proteinExistence type="predicted"/>
<feature type="signal peptide" evidence="1">
    <location>
        <begin position="1"/>
        <end position="19"/>
    </location>
</feature>
<feature type="chain" id="PRO_5028822114" description="DUF4468 domain-containing protein" evidence="1">
    <location>
        <begin position="20"/>
        <end position="151"/>
    </location>
</feature>
<accession>A0A7H1E025</accession>
<protein>
    <recommendedName>
        <fullName evidence="4">DUF4468 domain-containing protein</fullName>
    </recommendedName>
</protein>
<name>A0A7H1E025_9FLAO</name>
<dbReference type="EMBL" id="CP060203">
    <property type="protein sequence ID" value="QNS42583.1"/>
    <property type="molecule type" value="Genomic_DNA"/>
</dbReference>
<dbReference type="RefSeq" id="WP_188322103.1">
    <property type="nucleotide sequence ID" value="NZ_CP060203.1"/>
</dbReference>
<keyword evidence="3" id="KW-1185">Reference proteome</keyword>
<sequence length="151" mass="16900">MKKISLLLILLLCSNFYYSQTKSETETWIKSFISTYSNGTINFQNGILTHEDPYDPIGLHVRASVAIKDLAGVKVSGGTKGHTAIYLSCYDGQCVNDGIKSREASSFDTFKNNKLSMQMNSEISEDLQKRIEKAFNHLIKLYGGKNLSNTF</sequence>
<dbReference type="AlphaFoldDB" id="A0A7H1E025"/>
<evidence type="ECO:0000256" key="1">
    <source>
        <dbReference type="SAM" id="SignalP"/>
    </source>
</evidence>
<evidence type="ECO:0000313" key="2">
    <source>
        <dbReference type="EMBL" id="QNS42583.1"/>
    </source>
</evidence>
<dbReference type="Proteomes" id="UP000516438">
    <property type="component" value="Chromosome"/>
</dbReference>